<dbReference type="PANTHER" id="PTHR30055:SF234">
    <property type="entry name" value="HTH-TYPE TRANSCRIPTIONAL REGULATOR BETI"/>
    <property type="match status" value="1"/>
</dbReference>
<evidence type="ECO:0000313" key="6">
    <source>
        <dbReference type="EMBL" id="MDT0317179.1"/>
    </source>
</evidence>
<dbReference type="EMBL" id="JAVREM010000002">
    <property type="protein sequence ID" value="MDT0317179.1"/>
    <property type="molecule type" value="Genomic_DNA"/>
</dbReference>
<evidence type="ECO:0000256" key="3">
    <source>
        <dbReference type="ARBA" id="ARBA00023163"/>
    </source>
</evidence>
<dbReference type="InterPro" id="IPR009057">
    <property type="entry name" value="Homeodomain-like_sf"/>
</dbReference>
<dbReference type="RefSeq" id="WP_311595021.1">
    <property type="nucleotide sequence ID" value="NZ_JAVREM010000002.1"/>
</dbReference>
<keyword evidence="1" id="KW-0805">Transcription regulation</keyword>
<protein>
    <submittedName>
        <fullName evidence="6">TetR/AcrR family transcriptional regulator</fullName>
    </submittedName>
</protein>
<evidence type="ECO:0000256" key="2">
    <source>
        <dbReference type="ARBA" id="ARBA00023125"/>
    </source>
</evidence>
<name>A0ABU2LHX5_9ACTN</name>
<dbReference type="SUPFAM" id="SSF48498">
    <property type="entry name" value="Tetracyclin repressor-like, C-terminal domain"/>
    <property type="match status" value="1"/>
</dbReference>
<dbReference type="Pfam" id="PF00440">
    <property type="entry name" value="TetR_N"/>
    <property type="match status" value="1"/>
</dbReference>
<dbReference type="Pfam" id="PF13305">
    <property type="entry name" value="TetR_C_33"/>
    <property type="match status" value="1"/>
</dbReference>
<comment type="caution">
    <text evidence="6">The sequence shown here is derived from an EMBL/GenBank/DDBJ whole genome shotgun (WGS) entry which is preliminary data.</text>
</comment>
<keyword evidence="2 4" id="KW-0238">DNA-binding</keyword>
<feature type="DNA-binding region" description="H-T-H motif" evidence="4">
    <location>
        <begin position="26"/>
        <end position="45"/>
    </location>
</feature>
<dbReference type="InterPro" id="IPR036271">
    <property type="entry name" value="Tet_transcr_reg_TetR-rel_C_sf"/>
</dbReference>
<evidence type="ECO:0000259" key="5">
    <source>
        <dbReference type="PROSITE" id="PS50977"/>
    </source>
</evidence>
<dbReference type="PROSITE" id="PS50977">
    <property type="entry name" value="HTH_TETR_2"/>
    <property type="match status" value="1"/>
</dbReference>
<dbReference type="InterPro" id="IPR001647">
    <property type="entry name" value="HTH_TetR"/>
</dbReference>
<dbReference type="PRINTS" id="PR00455">
    <property type="entry name" value="HTHTETR"/>
</dbReference>
<keyword evidence="3" id="KW-0804">Transcription</keyword>
<dbReference type="Gene3D" id="1.10.357.10">
    <property type="entry name" value="Tetracycline Repressor, domain 2"/>
    <property type="match status" value="1"/>
</dbReference>
<dbReference type="Proteomes" id="UP001183420">
    <property type="component" value="Unassembled WGS sequence"/>
</dbReference>
<proteinExistence type="predicted"/>
<dbReference type="PANTHER" id="PTHR30055">
    <property type="entry name" value="HTH-TYPE TRANSCRIPTIONAL REGULATOR RUTR"/>
    <property type="match status" value="1"/>
</dbReference>
<accession>A0ABU2LHX5</accession>
<dbReference type="InterPro" id="IPR025996">
    <property type="entry name" value="MT1864/Rv1816-like_C"/>
</dbReference>
<dbReference type="SUPFAM" id="SSF46689">
    <property type="entry name" value="Homeodomain-like"/>
    <property type="match status" value="1"/>
</dbReference>
<reference evidence="7" key="1">
    <citation type="submission" date="2023-07" db="EMBL/GenBank/DDBJ databases">
        <title>30 novel species of actinomycetes from the DSMZ collection.</title>
        <authorList>
            <person name="Nouioui I."/>
        </authorList>
    </citation>
    <scope>NUCLEOTIDE SEQUENCE [LARGE SCALE GENOMIC DNA]</scope>
    <source>
        <strain evidence="7">DSM 44918</strain>
    </source>
</reference>
<feature type="domain" description="HTH tetR-type" evidence="5">
    <location>
        <begin position="3"/>
        <end position="63"/>
    </location>
</feature>
<evidence type="ECO:0000256" key="1">
    <source>
        <dbReference type="ARBA" id="ARBA00023015"/>
    </source>
</evidence>
<gene>
    <name evidence="6" type="ORF">RNC47_02365</name>
</gene>
<evidence type="ECO:0000313" key="7">
    <source>
        <dbReference type="Proteomes" id="UP001183420"/>
    </source>
</evidence>
<dbReference type="InterPro" id="IPR050109">
    <property type="entry name" value="HTH-type_TetR-like_transc_reg"/>
</dbReference>
<evidence type="ECO:0000256" key="4">
    <source>
        <dbReference type="PROSITE-ProRule" id="PRU00335"/>
    </source>
</evidence>
<keyword evidence="7" id="KW-1185">Reference proteome</keyword>
<organism evidence="6 7">
    <name type="scientific">Streptomyces millisiae</name>
    <dbReference type="NCBI Taxonomy" id="3075542"/>
    <lineage>
        <taxon>Bacteria</taxon>
        <taxon>Bacillati</taxon>
        <taxon>Actinomycetota</taxon>
        <taxon>Actinomycetes</taxon>
        <taxon>Kitasatosporales</taxon>
        <taxon>Streptomycetaceae</taxon>
        <taxon>Streptomyces</taxon>
    </lineage>
</organism>
<sequence>MAPRTRELLISAAAELLDAGGREAVTLREVGHRAGVSHNAPYKHFANKEALLAGVAARELTQLGASLAALSQRDLPADAVLRAALREYVGWALAYPARFALVFSPWTAEFGDLATAADSSRSTLLGIVEAAQRAGQLPSGDTERVTGLLQAVVHGAVDLAVIGHLAVGGKGNADPDGLVDDLLGYLRASAAIVTSA</sequence>